<evidence type="ECO:0000313" key="2">
    <source>
        <dbReference type="Proteomes" id="UP000575068"/>
    </source>
</evidence>
<reference evidence="1 2" key="1">
    <citation type="submission" date="2020-08" db="EMBL/GenBank/DDBJ databases">
        <title>Genomic Encyclopedia of Type Strains, Phase IV (KMG-IV): sequencing the most valuable type-strain genomes for metagenomic binning, comparative biology and taxonomic classification.</title>
        <authorList>
            <person name="Goeker M."/>
        </authorList>
    </citation>
    <scope>NUCLEOTIDE SEQUENCE [LARGE SCALE GENOMIC DNA]</scope>
    <source>
        <strain evidence="1 2">DSM 7465</strain>
    </source>
</reference>
<sequence>MIEHIIANNRTGTSSSYIPSFTGDRNLEGGLRSRGSEGTDMFRGQEVSAQEFAWNSRVLSPESLSDDASLEALITGQAGVIVLRGFLSKEVLSSAFGSVEKMEPLIKDNLYPNTRLITVGPYLAGALDLPQAYFDRARDMEQAVPPEMTVFTAKIYDLVATALCLNTLNVAREESGDAYSPFMVLIHRSGMAMPLHNDMIARDAIGSSLRVAAARSQLRCTVCLQECTSGGELILYKKQWSLADEASKIRGNFGYPLSVVEGCKQLVFKPETGDIYIFNPTYYHEVAETAGDTRVTLGFFFGRAGGDDRDMVAWS</sequence>
<name>A0A840HZ80_9SPHN</name>
<dbReference type="Proteomes" id="UP000575068">
    <property type="component" value="Unassembled WGS sequence"/>
</dbReference>
<dbReference type="AlphaFoldDB" id="A0A840HZ80"/>
<dbReference type="Pfam" id="PF22814">
    <property type="entry name" value="WelO5"/>
    <property type="match status" value="1"/>
</dbReference>
<accession>A0A840HZ80</accession>
<dbReference type="Gene3D" id="2.60.120.620">
    <property type="entry name" value="q2cbj1_9rhob like domain"/>
    <property type="match status" value="1"/>
</dbReference>
<dbReference type="RefSeq" id="WP_184477030.1">
    <property type="nucleotide sequence ID" value="NZ_JACHOV010000013.1"/>
</dbReference>
<proteinExistence type="predicted"/>
<organism evidence="1 2">
    <name type="scientific">Rhizorhapis suberifaciens</name>
    <name type="common">corky root of lettuce</name>
    <dbReference type="NCBI Taxonomy" id="13656"/>
    <lineage>
        <taxon>Bacteria</taxon>
        <taxon>Pseudomonadati</taxon>
        <taxon>Pseudomonadota</taxon>
        <taxon>Alphaproteobacteria</taxon>
        <taxon>Sphingomonadales</taxon>
        <taxon>Sphingomonadaceae</taxon>
        <taxon>Rhizorhapis</taxon>
    </lineage>
</organism>
<evidence type="ECO:0008006" key="3">
    <source>
        <dbReference type="Google" id="ProtNLM"/>
    </source>
</evidence>
<comment type="caution">
    <text evidence="1">The sequence shown here is derived from an EMBL/GenBank/DDBJ whole genome shotgun (WGS) entry which is preliminary data.</text>
</comment>
<dbReference type="EMBL" id="JACHOV010000013">
    <property type="protein sequence ID" value="MBB4642716.1"/>
    <property type="molecule type" value="Genomic_DNA"/>
</dbReference>
<dbReference type="InterPro" id="IPR055091">
    <property type="entry name" value="WelO5-like"/>
</dbReference>
<evidence type="ECO:0000313" key="1">
    <source>
        <dbReference type="EMBL" id="MBB4642716.1"/>
    </source>
</evidence>
<keyword evidence="2" id="KW-1185">Reference proteome</keyword>
<protein>
    <recommendedName>
        <fullName evidence="3">Prolyl 4-hydroxylase alpha subunit Fe(2+) 2OG dioxygenase domain-containing protein</fullName>
    </recommendedName>
</protein>
<gene>
    <name evidence="1" type="ORF">HNQ99_003052</name>
</gene>